<evidence type="ECO:0000313" key="8">
    <source>
        <dbReference type="Proteomes" id="UP000503018"/>
    </source>
</evidence>
<evidence type="ECO:0000256" key="4">
    <source>
        <dbReference type="ARBA" id="ARBA00022643"/>
    </source>
</evidence>
<organism evidence="7 8">
    <name type="scientific">Sphingomonas lacunae</name>
    <dbReference type="NCBI Taxonomy" id="2698828"/>
    <lineage>
        <taxon>Bacteria</taxon>
        <taxon>Pseudomonadati</taxon>
        <taxon>Pseudomonadota</taxon>
        <taxon>Alphaproteobacteria</taxon>
        <taxon>Sphingomonadales</taxon>
        <taxon>Sphingomonadaceae</taxon>
        <taxon>Sphingomonas</taxon>
    </lineage>
</organism>
<dbReference type="InterPro" id="IPR029479">
    <property type="entry name" value="Nitroreductase"/>
</dbReference>
<evidence type="ECO:0000313" key="7">
    <source>
        <dbReference type="EMBL" id="QJQ31042.1"/>
    </source>
</evidence>
<dbReference type="Pfam" id="PF00881">
    <property type="entry name" value="Nitroreductase"/>
    <property type="match status" value="1"/>
</dbReference>
<dbReference type="GO" id="GO:0016491">
    <property type="term" value="F:oxidoreductase activity"/>
    <property type="evidence" value="ECO:0007669"/>
    <property type="project" value="UniProtKB-KW"/>
</dbReference>
<dbReference type="PANTHER" id="PTHR43673">
    <property type="entry name" value="NAD(P)H NITROREDUCTASE YDGI-RELATED"/>
    <property type="match status" value="1"/>
</dbReference>
<dbReference type="Gene3D" id="3.40.109.10">
    <property type="entry name" value="NADH Oxidase"/>
    <property type="match status" value="1"/>
</dbReference>
<reference evidence="7 8" key="1">
    <citation type="submission" date="2020-01" db="EMBL/GenBank/DDBJ databases">
        <title>Sphingomonas sp. strain CSW-10.</title>
        <authorList>
            <person name="Chen W.-M."/>
        </authorList>
    </citation>
    <scope>NUCLEOTIDE SEQUENCE [LARGE SCALE GENOMIC DNA]</scope>
    <source>
        <strain evidence="7 8">CSW-10</strain>
    </source>
</reference>
<evidence type="ECO:0000256" key="2">
    <source>
        <dbReference type="ARBA" id="ARBA00007118"/>
    </source>
</evidence>
<proteinExistence type="inferred from homology"/>
<dbReference type="AlphaFoldDB" id="A0A6M4ARR0"/>
<dbReference type="InterPro" id="IPR000415">
    <property type="entry name" value="Nitroreductase-like"/>
</dbReference>
<keyword evidence="8" id="KW-1185">Reference proteome</keyword>
<gene>
    <name evidence="7" type="ORF">GV829_00025</name>
</gene>
<keyword evidence="5" id="KW-0560">Oxidoreductase</keyword>
<feature type="domain" description="Nitroreductase" evidence="6">
    <location>
        <begin position="11"/>
        <end position="197"/>
    </location>
</feature>
<comment type="cofactor">
    <cofactor evidence="1">
        <name>FMN</name>
        <dbReference type="ChEBI" id="CHEBI:58210"/>
    </cofactor>
</comment>
<dbReference type="CDD" id="cd02136">
    <property type="entry name" value="PnbA_NfnB-like"/>
    <property type="match status" value="1"/>
</dbReference>
<sequence>MIAKTVTDAVTSRRSVRAFEDKPVPLDVLRRVMDTARWSPSGCNFQPWEASILTGEPLKALQAKMASSAPQQPEEYPITPADITPTYLARLHELGAAMYGAQGIARDDAEARKQFVVQNTASFGAPALMLVYFPRFMGPPQWSDVGMWMQTVMLLLREEGLDSCPQEFLALHGRLIKEHLGVSDESHIFFCGLAIGYGRHEEAVNTFQRQRVPLDEQVKFVGF</sequence>
<dbReference type="EMBL" id="CP053015">
    <property type="protein sequence ID" value="QJQ31042.1"/>
    <property type="molecule type" value="Genomic_DNA"/>
</dbReference>
<evidence type="ECO:0000256" key="1">
    <source>
        <dbReference type="ARBA" id="ARBA00001917"/>
    </source>
</evidence>
<accession>A0A6M4ARR0</accession>
<dbReference type="KEGG" id="slan:GV829_00025"/>
<dbReference type="RefSeq" id="WP_169943253.1">
    <property type="nucleotide sequence ID" value="NZ_CP053015.1"/>
</dbReference>
<dbReference type="SUPFAM" id="SSF55469">
    <property type="entry name" value="FMN-dependent nitroreductase-like"/>
    <property type="match status" value="1"/>
</dbReference>
<evidence type="ECO:0000256" key="5">
    <source>
        <dbReference type="ARBA" id="ARBA00023002"/>
    </source>
</evidence>
<dbReference type="Proteomes" id="UP000503018">
    <property type="component" value="Chromosome"/>
</dbReference>
<name>A0A6M4ARR0_9SPHN</name>
<keyword evidence="4" id="KW-0288">FMN</keyword>
<keyword evidence="3" id="KW-0285">Flavoprotein</keyword>
<protein>
    <submittedName>
        <fullName evidence="7">Nitroreductase</fullName>
    </submittedName>
</protein>
<dbReference type="PANTHER" id="PTHR43673:SF2">
    <property type="entry name" value="NITROREDUCTASE"/>
    <property type="match status" value="1"/>
</dbReference>
<evidence type="ECO:0000259" key="6">
    <source>
        <dbReference type="Pfam" id="PF00881"/>
    </source>
</evidence>
<comment type="similarity">
    <text evidence="2">Belongs to the nitroreductase family.</text>
</comment>
<evidence type="ECO:0000256" key="3">
    <source>
        <dbReference type="ARBA" id="ARBA00022630"/>
    </source>
</evidence>